<dbReference type="Proteomes" id="UP001194468">
    <property type="component" value="Unassembled WGS sequence"/>
</dbReference>
<evidence type="ECO:0000313" key="9">
    <source>
        <dbReference type="Proteomes" id="UP001194468"/>
    </source>
</evidence>
<evidence type="ECO:0000256" key="5">
    <source>
        <dbReference type="ARBA" id="ARBA00022729"/>
    </source>
</evidence>
<dbReference type="InterPro" id="IPR001338">
    <property type="entry name" value="Class_I_Hydrophobin"/>
</dbReference>
<organism evidence="8 9">
    <name type="scientific">Boletus edulis BED1</name>
    <dbReference type="NCBI Taxonomy" id="1328754"/>
    <lineage>
        <taxon>Eukaryota</taxon>
        <taxon>Fungi</taxon>
        <taxon>Dikarya</taxon>
        <taxon>Basidiomycota</taxon>
        <taxon>Agaricomycotina</taxon>
        <taxon>Agaricomycetes</taxon>
        <taxon>Agaricomycetidae</taxon>
        <taxon>Boletales</taxon>
        <taxon>Boletineae</taxon>
        <taxon>Boletaceae</taxon>
        <taxon>Boletoideae</taxon>
        <taxon>Boletus</taxon>
    </lineage>
</organism>
<protein>
    <recommendedName>
        <fullName evidence="7">Hydrophobin</fullName>
    </recommendedName>
</protein>
<comment type="similarity">
    <text evidence="2 7">Belongs to the fungal hydrophobin family.</text>
</comment>
<evidence type="ECO:0000256" key="3">
    <source>
        <dbReference type="ARBA" id="ARBA00022512"/>
    </source>
</evidence>
<sequence length="72" mass="7608">MVYTLLVNGFSRVGLGCSTTTVIGTGSGATCTQQPVCCTNNFVSRRALLITLLCNVERVDQPQPDVTALKSS</sequence>
<dbReference type="EMBL" id="WHUW01000018">
    <property type="protein sequence ID" value="KAF8437527.1"/>
    <property type="molecule type" value="Genomic_DNA"/>
</dbReference>
<dbReference type="CDD" id="cd23507">
    <property type="entry name" value="hydrophobin_I"/>
    <property type="match status" value="1"/>
</dbReference>
<evidence type="ECO:0000256" key="6">
    <source>
        <dbReference type="ARBA" id="ARBA00023157"/>
    </source>
</evidence>
<dbReference type="AlphaFoldDB" id="A0AAD4BR38"/>
<proteinExistence type="inferred from homology"/>
<keyword evidence="5 7" id="KW-0732">Signal</keyword>
<dbReference type="GO" id="GO:0005199">
    <property type="term" value="F:structural constituent of cell wall"/>
    <property type="evidence" value="ECO:0007669"/>
    <property type="project" value="InterPro"/>
</dbReference>
<accession>A0AAD4BR38</accession>
<dbReference type="InterPro" id="IPR019778">
    <property type="entry name" value="Class_I_Hydrophobin_CS"/>
</dbReference>
<gene>
    <name evidence="8" type="ORF">L210DRAFT_3545890</name>
</gene>
<evidence type="ECO:0000256" key="2">
    <source>
        <dbReference type="ARBA" id="ARBA00010446"/>
    </source>
</evidence>
<reference evidence="8" key="1">
    <citation type="submission" date="2019-10" db="EMBL/GenBank/DDBJ databases">
        <authorList>
            <consortium name="DOE Joint Genome Institute"/>
            <person name="Kuo A."/>
            <person name="Miyauchi S."/>
            <person name="Kiss E."/>
            <person name="Drula E."/>
            <person name="Kohler A."/>
            <person name="Sanchez-Garcia M."/>
            <person name="Andreopoulos B."/>
            <person name="Barry K.W."/>
            <person name="Bonito G."/>
            <person name="Buee M."/>
            <person name="Carver A."/>
            <person name="Chen C."/>
            <person name="Cichocki N."/>
            <person name="Clum A."/>
            <person name="Culley D."/>
            <person name="Crous P.W."/>
            <person name="Fauchery L."/>
            <person name="Girlanda M."/>
            <person name="Hayes R."/>
            <person name="Keri Z."/>
            <person name="LaButti K."/>
            <person name="Lipzen A."/>
            <person name="Lombard V."/>
            <person name="Magnuson J."/>
            <person name="Maillard F."/>
            <person name="Morin E."/>
            <person name="Murat C."/>
            <person name="Nolan M."/>
            <person name="Ohm R."/>
            <person name="Pangilinan J."/>
            <person name="Pereira M."/>
            <person name="Perotto S."/>
            <person name="Peter M."/>
            <person name="Riley R."/>
            <person name="Sitrit Y."/>
            <person name="Stielow B."/>
            <person name="Szollosi G."/>
            <person name="Zifcakova L."/>
            <person name="Stursova M."/>
            <person name="Spatafora J.W."/>
            <person name="Tedersoo L."/>
            <person name="Vaario L.-M."/>
            <person name="Yamada A."/>
            <person name="Yan M."/>
            <person name="Wang P."/>
            <person name="Xu J."/>
            <person name="Bruns T."/>
            <person name="Baldrian P."/>
            <person name="Vilgalys R."/>
            <person name="Henrissat B."/>
            <person name="Grigoriev I.V."/>
            <person name="Hibbett D."/>
            <person name="Nagy L.G."/>
            <person name="Martin F.M."/>
        </authorList>
    </citation>
    <scope>NUCLEOTIDE SEQUENCE</scope>
    <source>
        <strain evidence="8">BED1</strain>
    </source>
</reference>
<keyword evidence="9" id="KW-1185">Reference proteome</keyword>
<name>A0AAD4BR38_BOLED</name>
<dbReference type="Pfam" id="PF01185">
    <property type="entry name" value="Hydrophobin"/>
    <property type="match status" value="1"/>
</dbReference>
<evidence type="ECO:0000256" key="1">
    <source>
        <dbReference type="ARBA" id="ARBA00004191"/>
    </source>
</evidence>
<dbReference type="GO" id="GO:0009277">
    <property type="term" value="C:fungal-type cell wall"/>
    <property type="evidence" value="ECO:0007669"/>
    <property type="project" value="InterPro"/>
</dbReference>
<dbReference type="PROSITE" id="PS00956">
    <property type="entry name" value="HYDROPHOBIN"/>
    <property type="match status" value="1"/>
</dbReference>
<keyword evidence="6 7" id="KW-1015">Disulfide bond</keyword>
<keyword evidence="3 7" id="KW-0134">Cell wall</keyword>
<evidence type="ECO:0000256" key="7">
    <source>
        <dbReference type="RuleBase" id="RU365009"/>
    </source>
</evidence>
<keyword evidence="4 7" id="KW-0964">Secreted</keyword>
<evidence type="ECO:0000313" key="8">
    <source>
        <dbReference type="EMBL" id="KAF8437527.1"/>
    </source>
</evidence>
<comment type="caution">
    <text evidence="8">The sequence shown here is derived from an EMBL/GenBank/DDBJ whole genome shotgun (WGS) entry which is preliminary data.</text>
</comment>
<comment type="subcellular location">
    <subcellularLocation>
        <location evidence="1 7">Secreted</location>
        <location evidence="1 7">Cell wall</location>
    </subcellularLocation>
</comment>
<evidence type="ECO:0000256" key="4">
    <source>
        <dbReference type="ARBA" id="ARBA00022525"/>
    </source>
</evidence>
<reference evidence="8" key="2">
    <citation type="journal article" date="2020" name="Nat. Commun.">
        <title>Large-scale genome sequencing of mycorrhizal fungi provides insights into the early evolution of symbiotic traits.</title>
        <authorList>
            <person name="Miyauchi S."/>
            <person name="Kiss E."/>
            <person name="Kuo A."/>
            <person name="Drula E."/>
            <person name="Kohler A."/>
            <person name="Sanchez-Garcia M."/>
            <person name="Morin E."/>
            <person name="Andreopoulos B."/>
            <person name="Barry K.W."/>
            <person name="Bonito G."/>
            <person name="Buee M."/>
            <person name="Carver A."/>
            <person name="Chen C."/>
            <person name="Cichocki N."/>
            <person name="Clum A."/>
            <person name="Culley D."/>
            <person name="Crous P.W."/>
            <person name="Fauchery L."/>
            <person name="Girlanda M."/>
            <person name="Hayes R.D."/>
            <person name="Keri Z."/>
            <person name="LaButti K."/>
            <person name="Lipzen A."/>
            <person name="Lombard V."/>
            <person name="Magnuson J."/>
            <person name="Maillard F."/>
            <person name="Murat C."/>
            <person name="Nolan M."/>
            <person name="Ohm R.A."/>
            <person name="Pangilinan J."/>
            <person name="Pereira M.F."/>
            <person name="Perotto S."/>
            <person name="Peter M."/>
            <person name="Pfister S."/>
            <person name="Riley R."/>
            <person name="Sitrit Y."/>
            <person name="Stielow J.B."/>
            <person name="Szollosi G."/>
            <person name="Zifcakova L."/>
            <person name="Stursova M."/>
            <person name="Spatafora J.W."/>
            <person name="Tedersoo L."/>
            <person name="Vaario L.M."/>
            <person name="Yamada A."/>
            <person name="Yan M."/>
            <person name="Wang P."/>
            <person name="Xu J."/>
            <person name="Bruns T."/>
            <person name="Baldrian P."/>
            <person name="Vilgalys R."/>
            <person name="Dunand C."/>
            <person name="Henrissat B."/>
            <person name="Grigoriev I.V."/>
            <person name="Hibbett D."/>
            <person name="Nagy L.G."/>
            <person name="Martin F.M."/>
        </authorList>
    </citation>
    <scope>NUCLEOTIDE SEQUENCE</scope>
    <source>
        <strain evidence="8">BED1</strain>
    </source>
</reference>